<dbReference type="InterPro" id="IPR040034">
    <property type="entry name" value="CENP-H"/>
</dbReference>
<sequence>MSSSSQRADLKLTIVGKSKRPCSTSQAERELPDCISELERVKTAHFNSTLALHRIQMWNAIGEKMKQTDPDATQRPEGRECSLHGSVFADKTAPDIWWQRLPEKMNFISQFYMLFNRRPEICKTKLQKYRRRDWIKRLTHEKMKETQKLLSNKEHPDSEKYKAVLEKGQENLEIYKKMTIMAQNVLRGILLACKVNWLDEPNLREIVMTLEDFPISD</sequence>
<dbReference type="GO" id="GO:0043515">
    <property type="term" value="F:kinetochore binding"/>
    <property type="evidence" value="ECO:0007669"/>
    <property type="project" value="TreeGrafter"/>
</dbReference>
<dbReference type="GO" id="GO:0007059">
    <property type="term" value="P:chromosome segregation"/>
    <property type="evidence" value="ECO:0007669"/>
    <property type="project" value="TreeGrafter"/>
</dbReference>
<dbReference type="InterPro" id="IPR008426">
    <property type="entry name" value="CENP-H_C"/>
</dbReference>
<protein>
    <recommendedName>
        <fullName evidence="8">Centromere protein H C-terminal domain-containing protein</fullName>
    </recommendedName>
</protein>
<dbReference type="PANTHER" id="PTHR48122">
    <property type="entry name" value="CENTROMERE PROTEIN H"/>
    <property type="match status" value="1"/>
</dbReference>
<keyword evidence="4" id="KW-0995">Kinetochore</keyword>
<keyword evidence="3" id="KW-0158">Chromosome</keyword>
<comment type="subcellular location">
    <subcellularLocation>
        <location evidence="2">Chromosome</location>
        <location evidence="2">Centromere</location>
        <location evidence="2">Kinetochore</location>
    </subcellularLocation>
    <subcellularLocation>
        <location evidence="1">Nucleus</location>
    </subcellularLocation>
</comment>
<feature type="domain" description="Centromere protein H C-terminal" evidence="8">
    <location>
        <begin position="135"/>
        <end position="211"/>
    </location>
</feature>
<evidence type="ECO:0000256" key="7">
    <source>
        <dbReference type="ARBA" id="ARBA00025735"/>
    </source>
</evidence>
<dbReference type="GO" id="GO:0007052">
    <property type="term" value="P:mitotic spindle organization"/>
    <property type="evidence" value="ECO:0007669"/>
    <property type="project" value="TreeGrafter"/>
</dbReference>
<keyword evidence="6" id="KW-0137">Centromere</keyword>
<evidence type="ECO:0000313" key="9">
    <source>
        <dbReference type="EMBL" id="PWA19608.1"/>
    </source>
</evidence>
<evidence type="ECO:0000256" key="1">
    <source>
        <dbReference type="ARBA" id="ARBA00004123"/>
    </source>
</evidence>
<evidence type="ECO:0000256" key="2">
    <source>
        <dbReference type="ARBA" id="ARBA00004629"/>
    </source>
</evidence>
<dbReference type="GO" id="GO:0051382">
    <property type="term" value="P:kinetochore assembly"/>
    <property type="evidence" value="ECO:0007669"/>
    <property type="project" value="InterPro"/>
</dbReference>
<dbReference type="PANTHER" id="PTHR48122:SF1">
    <property type="entry name" value="CENTROMERE PROTEIN H"/>
    <property type="match status" value="1"/>
</dbReference>
<keyword evidence="10" id="KW-1185">Reference proteome</keyword>
<evidence type="ECO:0000256" key="4">
    <source>
        <dbReference type="ARBA" id="ARBA00022838"/>
    </source>
</evidence>
<name>A0A315V8A0_GAMAF</name>
<accession>A0A315V8A0</accession>
<dbReference type="Pfam" id="PF05837">
    <property type="entry name" value="CENP-H"/>
    <property type="match status" value="2"/>
</dbReference>
<dbReference type="AlphaFoldDB" id="A0A315V8A0"/>
<comment type="similarity">
    <text evidence="7">Belongs to the CENP-H/MCM16 family.</text>
</comment>
<evidence type="ECO:0000256" key="5">
    <source>
        <dbReference type="ARBA" id="ARBA00023242"/>
    </source>
</evidence>
<gene>
    <name evidence="9" type="ORF">CCH79_00006932</name>
</gene>
<evidence type="ECO:0000256" key="6">
    <source>
        <dbReference type="ARBA" id="ARBA00023328"/>
    </source>
</evidence>
<dbReference type="GO" id="GO:0005634">
    <property type="term" value="C:nucleus"/>
    <property type="evidence" value="ECO:0007669"/>
    <property type="project" value="UniProtKB-SubCell"/>
</dbReference>
<feature type="domain" description="Centromere protein H C-terminal" evidence="8">
    <location>
        <begin position="19"/>
        <end position="72"/>
    </location>
</feature>
<evidence type="ECO:0000313" key="10">
    <source>
        <dbReference type="Proteomes" id="UP000250572"/>
    </source>
</evidence>
<comment type="caution">
    <text evidence="9">The sequence shown here is derived from an EMBL/GenBank/DDBJ whole genome shotgun (WGS) entry which is preliminary data.</text>
</comment>
<organism evidence="9 10">
    <name type="scientific">Gambusia affinis</name>
    <name type="common">Western mosquitofish</name>
    <name type="synonym">Heterandria affinis</name>
    <dbReference type="NCBI Taxonomy" id="33528"/>
    <lineage>
        <taxon>Eukaryota</taxon>
        <taxon>Metazoa</taxon>
        <taxon>Chordata</taxon>
        <taxon>Craniata</taxon>
        <taxon>Vertebrata</taxon>
        <taxon>Euteleostomi</taxon>
        <taxon>Actinopterygii</taxon>
        <taxon>Neopterygii</taxon>
        <taxon>Teleostei</taxon>
        <taxon>Neoteleostei</taxon>
        <taxon>Acanthomorphata</taxon>
        <taxon>Ovalentaria</taxon>
        <taxon>Atherinomorphae</taxon>
        <taxon>Cyprinodontiformes</taxon>
        <taxon>Poeciliidae</taxon>
        <taxon>Poeciliinae</taxon>
        <taxon>Gambusia</taxon>
    </lineage>
</organism>
<dbReference type="EMBL" id="NHOQ01002094">
    <property type="protein sequence ID" value="PWA19608.1"/>
    <property type="molecule type" value="Genomic_DNA"/>
</dbReference>
<reference evidence="9 10" key="1">
    <citation type="journal article" date="2018" name="G3 (Bethesda)">
        <title>A High-Quality Reference Genome for the Invasive Mosquitofish Gambusia affinis Using a Chicago Library.</title>
        <authorList>
            <person name="Hoffberg S.L."/>
            <person name="Troendle N.J."/>
            <person name="Glenn T.C."/>
            <person name="Mahmud O."/>
            <person name="Louha S."/>
            <person name="Chalopin D."/>
            <person name="Bennetzen J.L."/>
            <person name="Mauricio R."/>
        </authorList>
    </citation>
    <scope>NUCLEOTIDE SEQUENCE [LARGE SCALE GENOMIC DNA]</scope>
    <source>
        <strain evidence="9">NE01/NJP1002.9</strain>
        <tissue evidence="9">Muscle</tissue>
    </source>
</reference>
<dbReference type="Proteomes" id="UP000250572">
    <property type="component" value="Unassembled WGS sequence"/>
</dbReference>
<proteinExistence type="inferred from homology"/>
<keyword evidence="5" id="KW-0539">Nucleus</keyword>
<dbReference type="GO" id="GO:0000776">
    <property type="term" value="C:kinetochore"/>
    <property type="evidence" value="ECO:0007669"/>
    <property type="project" value="UniProtKB-KW"/>
</dbReference>
<evidence type="ECO:0000256" key="3">
    <source>
        <dbReference type="ARBA" id="ARBA00022454"/>
    </source>
</evidence>
<evidence type="ECO:0000259" key="8">
    <source>
        <dbReference type="Pfam" id="PF05837"/>
    </source>
</evidence>